<evidence type="ECO:0000313" key="2">
    <source>
        <dbReference type="Proteomes" id="UP001189429"/>
    </source>
</evidence>
<feature type="non-terminal residue" evidence="1">
    <location>
        <position position="288"/>
    </location>
</feature>
<comment type="caution">
    <text evidence="1">The sequence shown here is derived from an EMBL/GenBank/DDBJ whole genome shotgun (WGS) entry which is preliminary data.</text>
</comment>
<sequence length="288" mass="30684">PSELLFATLNGDAWARAEEGLPWRADQGLRPRVALAQETRFVSESAQLTAGSRAPTFKAKLASGPVVRAGESANAASEGVSTVVDNSLGFARQATGPGCEAARVLARRAALSGFQVLFVSVYLAFSMGAQGANLELMEELQRWLLEQPRQFVIGGDWSVKPEAMAEVTVPSALPLPARRVVALRLKGLTPGRHIQVSRMPLAFDLGAELDQDGIAAFASLTYRLVWQVAVGCSGAPVEDAMTEWFTKAEAVRRPSRLPRASGCWPLWARSRLRTGAGAIGLGGFCAPA</sequence>
<dbReference type="EMBL" id="CAUYUJ010020080">
    <property type="protein sequence ID" value="CAK0895714.1"/>
    <property type="molecule type" value="Genomic_DNA"/>
</dbReference>
<organism evidence="1 2">
    <name type="scientific">Prorocentrum cordatum</name>
    <dbReference type="NCBI Taxonomy" id="2364126"/>
    <lineage>
        <taxon>Eukaryota</taxon>
        <taxon>Sar</taxon>
        <taxon>Alveolata</taxon>
        <taxon>Dinophyceae</taxon>
        <taxon>Prorocentrales</taxon>
        <taxon>Prorocentraceae</taxon>
        <taxon>Prorocentrum</taxon>
    </lineage>
</organism>
<dbReference type="Proteomes" id="UP001189429">
    <property type="component" value="Unassembled WGS sequence"/>
</dbReference>
<evidence type="ECO:0000313" key="1">
    <source>
        <dbReference type="EMBL" id="CAK0895714.1"/>
    </source>
</evidence>
<keyword evidence="2" id="KW-1185">Reference proteome</keyword>
<protein>
    <submittedName>
        <fullName evidence="1">Uncharacterized protein</fullName>
    </submittedName>
</protein>
<gene>
    <name evidence="1" type="ORF">PCOR1329_LOCUS74388</name>
</gene>
<proteinExistence type="predicted"/>
<accession>A0ABN9X8J4</accession>
<reference evidence="1" key="1">
    <citation type="submission" date="2023-10" db="EMBL/GenBank/DDBJ databases">
        <authorList>
            <person name="Chen Y."/>
            <person name="Shah S."/>
            <person name="Dougan E. K."/>
            <person name="Thang M."/>
            <person name="Chan C."/>
        </authorList>
    </citation>
    <scope>NUCLEOTIDE SEQUENCE [LARGE SCALE GENOMIC DNA]</scope>
</reference>
<feature type="non-terminal residue" evidence="1">
    <location>
        <position position="1"/>
    </location>
</feature>
<name>A0ABN9X8J4_9DINO</name>